<evidence type="ECO:0000313" key="4">
    <source>
        <dbReference type="EMBL" id="BCS88546.1"/>
    </source>
</evidence>
<dbReference type="InterPro" id="IPR009057">
    <property type="entry name" value="Homeodomain-like_sf"/>
</dbReference>
<dbReference type="Pfam" id="PF17918">
    <property type="entry name" value="TetR_C_15"/>
    <property type="match status" value="1"/>
</dbReference>
<dbReference type="PRINTS" id="PR00455">
    <property type="entry name" value="HTHTETR"/>
</dbReference>
<keyword evidence="5" id="KW-1185">Reference proteome</keyword>
<dbReference type="InterPro" id="IPR041669">
    <property type="entry name" value="TetR_C_15"/>
</dbReference>
<proteinExistence type="predicted"/>
<organism evidence="4 5">
    <name type="scientific">Pseudodesulfovibrio sediminis</name>
    <dbReference type="NCBI Taxonomy" id="2810563"/>
    <lineage>
        <taxon>Bacteria</taxon>
        <taxon>Pseudomonadati</taxon>
        <taxon>Thermodesulfobacteriota</taxon>
        <taxon>Desulfovibrionia</taxon>
        <taxon>Desulfovibrionales</taxon>
        <taxon>Desulfovibrionaceae</taxon>
    </lineage>
</organism>
<feature type="DNA-binding region" description="H-T-H motif" evidence="2">
    <location>
        <begin position="53"/>
        <end position="72"/>
    </location>
</feature>
<name>A0ABN6EQ21_9BACT</name>
<accession>A0ABN6EQ21</accession>
<dbReference type="Gene3D" id="1.10.10.60">
    <property type="entry name" value="Homeodomain-like"/>
    <property type="match status" value="1"/>
</dbReference>
<evidence type="ECO:0000259" key="3">
    <source>
        <dbReference type="PROSITE" id="PS50977"/>
    </source>
</evidence>
<feature type="domain" description="HTH tetR-type" evidence="3">
    <location>
        <begin position="30"/>
        <end position="90"/>
    </location>
</feature>
<evidence type="ECO:0000313" key="5">
    <source>
        <dbReference type="Proteomes" id="UP001053296"/>
    </source>
</evidence>
<reference evidence="4" key="1">
    <citation type="journal article" date="2022" name="Arch. Microbiol.">
        <title>Pseudodesulfovibrio sediminis sp. nov., a mesophilic and neutrophilic sulfate-reducing bacterium isolated from sediment of a brackish lake.</title>
        <authorList>
            <person name="Takahashi A."/>
            <person name="Kojima H."/>
            <person name="Watanabe M."/>
            <person name="Fukui M."/>
        </authorList>
    </citation>
    <scope>NUCLEOTIDE SEQUENCE</scope>
    <source>
        <strain evidence="4">SF6</strain>
    </source>
</reference>
<dbReference type="Gene3D" id="1.10.357.10">
    <property type="entry name" value="Tetracycline Repressor, domain 2"/>
    <property type="match status" value="1"/>
</dbReference>
<dbReference type="PANTHER" id="PTHR30055:SF226">
    <property type="entry name" value="HTH-TYPE TRANSCRIPTIONAL REGULATOR PKSA"/>
    <property type="match status" value="1"/>
</dbReference>
<dbReference type="SUPFAM" id="SSF46689">
    <property type="entry name" value="Homeodomain-like"/>
    <property type="match status" value="1"/>
</dbReference>
<dbReference type="EMBL" id="AP024485">
    <property type="protein sequence ID" value="BCS88546.1"/>
    <property type="molecule type" value="Genomic_DNA"/>
</dbReference>
<dbReference type="InterPro" id="IPR050109">
    <property type="entry name" value="HTH-type_TetR-like_transc_reg"/>
</dbReference>
<evidence type="ECO:0000256" key="2">
    <source>
        <dbReference type="PROSITE-ProRule" id="PRU00335"/>
    </source>
</evidence>
<dbReference type="InterPro" id="IPR001647">
    <property type="entry name" value="HTH_TetR"/>
</dbReference>
<dbReference type="Proteomes" id="UP001053296">
    <property type="component" value="Chromosome"/>
</dbReference>
<gene>
    <name evidence="4" type="ORF">PSDVSF_17880</name>
</gene>
<dbReference type="Pfam" id="PF00440">
    <property type="entry name" value="TetR_N"/>
    <property type="match status" value="1"/>
</dbReference>
<protein>
    <submittedName>
        <fullName evidence="4">AcrR family transcriptional regulator</fullName>
    </submittedName>
</protein>
<evidence type="ECO:0000256" key="1">
    <source>
        <dbReference type="ARBA" id="ARBA00023125"/>
    </source>
</evidence>
<dbReference type="PANTHER" id="PTHR30055">
    <property type="entry name" value="HTH-TYPE TRANSCRIPTIONAL REGULATOR RUTR"/>
    <property type="match status" value="1"/>
</dbReference>
<keyword evidence="1 2" id="KW-0238">DNA-binding</keyword>
<dbReference type="PROSITE" id="PS50977">
    <property type="entry name" value="HTH_TETR_2"/>
    <property type="match status" value="1"/>
</dbReference>
<sequence>MINPKTGIFTSEKTMSHEKKIRIPQQTRSIEKKSRIVDAAMKLFSEKGFQKTNAKEIASEAHVSVGTFYAYYTDKKALLLDILKRHITTVDQTIFHKLNASMQTGISGREIMRRIVTEAHKTHHHPPELLRTLLAMRYTDTDIARLSETQNEALINKLATFFESIQSKLRITDMSAAARVVSNAFEETMHSVAVFDSKIEQERLFDALTDMTATYLFKDPDCPL</sequence>